<proteinExistence type="predicted"/>
<dbReference type="RefSeq" id="WP_344556938.1">
    <property type="nucleotide sequence ID" value="NZ_BAAANS010000054.1"/>
</dbReference>
<dbReference type="Gene3D" id="3.40.50.720">
    <property type="entry name" value="NAD(P)-binding Rossmann-like Domain"/>
    <property type="match status" value="1"/>
</dbReference>
<accession>A0ABN2XTL8</accession>
<dbReference type="Pfam" id="PF13460">
    <property type="entry name" value="NAD_binding_10"/>
    <property type="match status" value="1"/>
</dbReference>
<protein>
    <submittedName>
        <fullName evidence="2">Butenolide phosphate reductase ScbC</fullName>
    </submittedName>
</protein>
<evidence type="ECO:0000313" key="3">
    <source>
        <dbReference type="Proteomes" id="UP001500897"/>
    </source>
</evidence>
<dbReference type="PANTHER" id="PTHR43162:SF1">
    <property type="entry name" value="PRESTALK A DIFFERENTIATION PROTEIN A"/>
    <property type="match status" value="1"/>
</dbReference>
<evidence type="ECO:0000313" key="2">
    <source>
        <dbReference type="EMBL" id="GAA2116443.1"/>
    </source>
</evidence>
<name>A0ABN2XTL8_9ACTN</name>
<gene>
    <name evidence="2" type="primary">scbC</name>
    <name evidence="2" type="ORF">GCM10009759_62050</name>
</gene>
<dbReference type="PANTHER" id="PTHR43162">
    <property type="match status" value="1"/>
</dbReference>
<dbReference type="InterPro" id="IPR016040">
    <property type="entry name" value="NAD(P)-bd_dom"/>
</dbReference>
<organism evidence="2 3">
    <name type="scientific">Kitasatospora saccharophila</name>
    <dbReference type="NCBI Taxonomy" id="407973"/>
    <lineage>
        <taxon>Bacteria</taxon>
        <taxon>Bacillati</taxon>
        <taxon>Actinomycetota</taxon>
        <taxon>Actinomycetes</taxon>
        <taxon>Kitasatosporales</taxon>
        <taxon>Streptomycetaceae</taxon>
        <taxon>Kitasatospora</taxon>
    </lineage>
</organism>
<reference evidence="2 3" key="1">
    <citation type="journal article" date="2019" name="Int. J. Syst. Evol. Microbiol.">
        <title>The Global Catalogue of Microorganisms (GCM) 10K type strain sequencing project: providing services to taxonomists for standard genome sequencing and annotation.</title>
        <authorList>
            <consortium name="The Broad Institute Genomics Platform"/>
            <consortium name="The Broad Institute Genome Sequencing Center for Infectious Disease"/>
            <person name="Wu L."/>
            <person name="Ma J."/>
        </authorList>
    </citation>
    <scope>NUCLEOTIDE SEQUENCE [LARGE SCALE GENOMIC DNA]</scope>
    <source>
        <strain evidence="2 3">JCM 14559</strain>
    </source>
</reference>
<sequence length="293" mass="31592">MILVTGGSGTVGRKILRRLPQDTPVRVLSRSGTGVPERPGNPFEVVRGDYDRPASIHAAMAGVETVFVVTCDPCRPWQDEILVEAAAAAGVRSLVKLSALAVEDQGAHDLVTRWQRDNEELIRTSGMEWTFLRPRAFMTNTLGWARTIREDGVVRALGGTTRNACIDPRDVARAAVQVLTSPGQHGRTYALTGPEAISPAQQADAIGRALGRPVRFEELPPHEALAGLCRRYPLPVAQALLESAERQHAGAKTRVSTDLAALTGRQPTDYLTWAHDNAHAFGATGLRTLTTAA</sequence>
<dbReference type="EMBL" id="BAAANS010000054">
    <property type="protein sequence ID" value="GAA2116443.1"/>
    <property type="molecule type" value="Genomic_DNA"/>
</dbReference>
<dbReference type="SUPFAM" id="SSF51735">
    <property type="entry name" value="NAD(P)-binding Rossmann-fold domains"/>
    <property type="match status" value="1"/>
</dbReference>
<dbReference type="CDD" id="cd05269">
    <property type="entry name" value="TMR_SDR_a"/>
    <property type="match status" value="1"/>
</dbReference>
<dbReference type="Proteomes" id="UP001500897">
    <property type="component" value="Unassembled WGS sequence"/>
</dbReference>
<evidence type="ECO:0000259" key="1">
    <source>
        <dbReference type="Pfam" id="PF13460"/>
    </source>
</evidence>
<dbReference type="Gene3D" id="3.90.25.10">
    <property type="entry name" value="UDP-galactose 4-epimerase, domain 1"/>
    <property type="match status" value="1"/>
</dbReference>
<comment type="caution">
    <text evidence="2">The sequence shown here is derived from an EMBL/GenBank/DDBJ whole genome shotgun (WGS) entry which is preliminary data.</text>
</comment>
<keyword evidence="3" id="KW-1185">Reference proteome</keyword>
<feature type="domain" description="NAD(P)-binding" evidence="1">
    <location>
        <begin position="6"/>
        <end position="182"/>
    </location>
</feature>
<dbReference type="InterPro" id="IPR036291">
    <property type="entry name" value="NAD(P)-bd_dom_sf"/>
</dbReference>
<dbReference type="InterPro" id="IPR051604">
    <property type="entry name" value="Ergot_Alk_Oxidoreductase"/>
</dbReference>